<dbReference type="Proteomes" id="UP000603457">
    <property type="component" value="Unassembled WGS sequence"/>
</dbReference>
<evidence type="ECO:0000313" key="2">
    <source>
        <dbReference type="EMBL" id="MBD2595680.1"/>
    </source>
</evidence>
<evidence type="ECO:0000313" key="3">
    <source>
        <dbReference type="Proteomes" id="UP000603457"/>
    </source>
</evidence>
<name>A0ABR8FW74_9NOSO</name>
<keyword evidence="1" id="KW-0472">Membrane</keyword>
<dbReference type="EMBL" id="JACJTB010000018">
    <property type="protein sequence ID" value="MBD2595680.1"/>
    <property type="molecule type" value="Genomic_DNA"/>
</dbReference>
<reference evidence="2 3" key="1">
    <citation type="journal article" date="2020" name="ISME J.">
        <title>Comparative genomics reveals insights into cyanobacterial evolution and habitat adaptation.</title>
        <authorList>
            <person name="Chen M.Y."/>
            <person name="Teng W.K."/>
            <person name="Zhao L."/>
            <person name="Hu C.X."/>
            <person name="Zhou Y.K."/>
            <person name="Han B.P."/>
            <person name="Song L.R."/>
            <person name="Shu W.S."/>
        </authorList>
    </citation>
    <scope>NUCLEOTIDE SEQUENCE [LARGE SCALE GENOMIC DNA]</scope>
    <source>
        <strain evidence="2 3">FACHB-130</strain>
    </source>
</reference>
<feature type="transmembrane region" description="Helical" evidence="1">
    <location>
        <begin position="106"/>
        <end position="129"/>
    </location>
</feature>
<gene>
    <name evidence="2" type="ORF">H6G74_15275</name>
</gene>
<keyword evidence="3" id="KW-1185">Reference proteome</keyword>
<evidence type="ECO:0000256" key="1">
    <source>
        <dbReference type="SAM" id="Phobius"/>
    </source>
</evidence>
<accession>A0ABR8FW74</accession>
<keyword evidence="1" id="KW-1133">Transmembrane helix</keyword>
<proteinExistence type="predicted"/>
<feature type="transmembrane region" description="Helical" evidence="1">
    <location>
        <begin position="48"/>
        <end position="66"/>
    </location>
</feature>
<feature type="transmembrane region" description="Helical" evidence="1">
    <location>
        <begin position="73"/>
        <end position="94"/>
    </location>
</feature>
<dbReference type="RefSeq" id="WP_190968470.1">
    <property type="nucleotide sequence ID" value="NZ_JACJTB010000018.1"/>
</dbReference>
<sequence length="147" mass="17419">MINHKFTPHRLLKILLIASIISTFFHYTDNYFFIEQYPQPTWINAPAVYQTWLILTAIGITGYWLYKYQKYWLAYAFLFIYSFTGITSPGHYFYGKLSQFSAKMHLLIWTDGLTGLAILGFIFWSAIILKQLWRETSPNESELRHKS</sequence>
<comment type="caution">
    <text evidence="2">The sequence shown here is derived from an EMBL/GenBank/DDBJ whole genome shotgun (WGS) entry which is preliminary data.</text>
</comment>
<feature type="transmembrane region" description="Helical" evidence="1">
    <location>
        <begin position="12"/>
        <end position="28"/>
    </location>
</feature>
<protein>
    <submittedName>
        <fullName evidence="2">Uncharacterized protein</fullName>
    </submittedName>
</protein>
<keyword evidence="1" id="KW-0812">Transmembrane</keyword>
<organism evidence="2 3">
    <name type="scientific">Nostoc spongiaeforme FACHB-130</name>
    <dbReference type="NCBI Taxonomy" id="1357510"/>
    <lineage>
        <taxon>Bacteria</taxon>
        <taxon>Bacillati</taxon>
        <taxon>Cyanobacteriota</taxon>
        <taxon>Cyanophyceae</taxon>
        <taxon>Nostocales</taxon>
        <taxon>Nostocaceae</taxon>
        <taxon>Nostoc</taxon>
    </lineage>
</organism>